<evidence type="ECO:0000313" key="3">
    <source>
        <dbReference type="Proteomes" id="UP000176185"/>
    </source>
</evidence>
<dbReference type="EMBL" id="MEWX01000025">
    <property type="protein sequence ID" value="OGC80362.1"/>
    <property type="molecule type" value="Genomic_DNA"/>
</dbReference>
<dbReference type="AlphaFoldDB" id="A0A1F4XFC2"/>
<protein>
    <submittedName>
        <fullName evidence="2">Uncharacterized protein</fullName>
    </submittedName>
</protein>
<organism evidence="2 3">
    <name type="scientific">Candidatus Adlerbacteria bacterium RIFCSPLOWO2_01_FULL_51_16</name>
    <dbReference type="NCBI Taxonomy" id="1797243"/>
    <lineage>
        <taxon>Bacteria</taxon>
        <taxon>Candidatus Adleribacteriota</taxon>
    </lineage>
</organism>
<keyword evidence="1" id="KW-0472">Membrane</keyword>
<feature type="transmembrane region" description="Helical" evidence="1">
    <location>
        <begin position="86"/>
        <end position="107"/>
    </location>
</feature>
<evidence type="ECO:0000313" key="2">
    <source>
        <dbReference type="EMBL" id="OGC80362.1"/>
    </source>
</evidence>
<reference evidence="2 3" key="1">
    <citation type="journal article" date="2016" name="Nat. Commun.">
        <title>Thousands of microbial genomes shed light on interconnected biogeochemical processes in an aquifer system.</title>
        <authorList>
            <person name="Anantharaman K."/>
            <person name="Brown C.T."/>
            <person name="Hug L.A."/>
            <person name="Sharon I."/>
            <person name="Castelle C.J."/>
            <person name="Probst A.J."/>
            <person name="Thomas B.C."/>
            <person name="Singh A."/>
            <person name="Wilkins M.J."/>
            <person name="Karaoz U."/>
            <person name="Brodie E.L."/>
            <person name="Williams K.H."/>
            <person name="Hubbard S.S."/>
            <person name="Banfield J.F."/>
        </authorList>
    </citation>
    <scope>NUCLEOTIDE SEQUENCE [LARGE SCALE GENOMIC DNA]</scope>
</reference>
<name>A0A1F4XFC2_9BACT</name>
<accession>A0A1F4XFC2</accession>
<gene>
    <name evidence="2" type="ORF">A2943_01215</name>
</gene>
<feature type="transmembrane region" description="Helical" evidence="1">
    <location>
        <begin position="46"/>
        <end position="65"/>
    </location>
</feature>
<dbReference type="Proteomes" id="UP000176185">
    <property type="component" value="Unassembled WGS sequence"/>
</dbReference>
<comment type="caution">
    <text evidence="2">The sequence shown here is derived from an EMBL/GenBank/DDBJ whole genome shotgun (WGS) entry which is preliminary data.</text>
</comment>
<keyword evidence="1" id="KW-0812">Transmembrane</keyword>
<keyword evidence="1" id="KW-1133">Transmembrane helix</keyword>
<sequence length="113" mass="12007">MTTLPRFAVGIFLAVLLLAPLSASAFSLSFGGRVLAVIPCKSVLGPSLYVTIIPAGLFPATYIWTPATITFSAGPPRTIGQQVLGLYDLPFFCTVGFTPFFGLRMFMVGTSLI</sequence>
<proteinExistence type="predicted"/>
<evidence type="ECO:0000256" key="1">
    <source>
        <dbReference type="SAM" id="Phobius"/>
    </source>
</evidence>